<dbReference type="InterPro" id="IPR005135">
    <property type="entry name" value="Endo/exonuclease/phosphatase"/>
</dbReference>
<dbReference type="GO" id="GO:0003824">
    <property type="term" value="F:catalytic activity"/>
    <property type="evidence" value="ECO:0007669"/>
    <property type="project" value="InterPro"/>
</dbReference>
<accession>A0A232LMR6</accession>
<evidence type="ECO:0000259" key="2">
    <source>
        <dbReference type="Pfam" id="PF14529"/>
    </source>
</evidence>
<dbReference type="OrthoDB" id="5549573at2759"/>
<dbReference type="EMBL" id="NPHW01006956">
    <property type="protein sequence ID" value="OXV05450.1"/>
    <property type="molecule type" value="Genomic_DNA"/>
</dbReference>
<dbReference type="SUPFAM" id="SSF56219">
    <property type="entry name" value="DNase I-like"/>
    <property type="match status" value="1"/>
</dbReference>
<organism evidence="3 4">
    <name type="scientific">Elaphomyces granulatus</name>
    <dbReference type="NCBI Taxonomy" id="519963"/>
    <lineage>
        <taxon>Eukaryota</taxon>
        <taxon>Fungi</taxon>
        <taxon>Dikarya</taxon>
        <taxon>Ascomycota</taxon>
        <taxon>Pezizomycotina</taxon>
        <taxon>Eurotiomycetes</taxon>
        <taxon>Eurotiomycetidae</taxon>
        <taxon>Eurotiales</taxon>
        <taxon>Elaphomycetaceae</taxon>
        <taxon>Elaphomyces</taxon>
    </lineage>
</organism>
<dbReference type="Pfam" id="PF14529">
    <property type="entry name" value="Exo_endo_phos_2"/>
    <property type="match status" value="1"/>
</dbReference>
<dbReference type="InterPro" id="IPR036691">
    <property type="entry name" value="Endo/exonu/phosph_ase_sf"/>
</dbReference>
<protein>
    <recommendedName>
        <fullName evidence="2">Endonuclease/exonuclease/phosphatase domain-containing protein</fullName>
    </recommendedName>
</protein>
<dbReference type="Gene3D" id="3.60.10.10">
    <property type="entry name" value="Endonuclease/exonuclease/phosphatase"/>
    <property type="match status" value="1"/>
</dbReference>
<reference evidence="3 4" key="1">
    <citation type="journal article" date="2015" name="Environ. Microbiol.">
        <title>Metagenome sequence of Elaphomyces granulatus from sporocarp tissue reveals Ascomycota ectomycorrhizal fingerprints of genome expansion and a Proteobacteria-rich microbiome.</title>
        <authorList>
            <person name="Quandt C.A."/>
            <person name="Kohler A."/>
            <person name="Hesse C.N."/>
            <person name="Sharpton T.J."/>
            <person name="Martin F."/>
            <person name="Spatafora J.W."/>
        </authorList>
    </citation>
    <scope>NUCLEOTIDE SEQUENCE [LARGE SCALE GENOMIC DNA]</scope>
    <source>
        <strain evidence="3 4">OSC145934</strain>
    </source>
</reference>
<feature type="domain" description="Endonuclease/exonuclease/phosphatase" evidence="2">
    <location>
        <begin position="1"/>
        <end position="83"/>
    </location>
</feature>
<sequence>MNLHHPIWGGEDAEEEPPEADELIHLMDEARLQLLTESGTVTWSRGEQRTTVDLTFVSQTLSERLIVNEVAEDVSDDSDHHPIRTVIDTTTVAGEPPKRRNFKLMDTKKLVEH</sequence>
<gene>
    <name evidence="3" type="ORF">Egran_06782</name>
</gene>
<proteinExistence type="predicted"/>
<evidence type="ECO:0000313" key="3">
    <source>
        <dbReference type="EMBL" id="OXV05450.1"/>
    </source>
</evidence>
<dbReference type="Proteomes" id="UP000243515">
    <property type="component" value="Unassembled WGS sequence"/>
</dbReference>
<keyword evidence="4" id="KW-1185">Reference proteome</keyword>
<name>A0A232LMR6_9EURO</name>
<evidence type="ECO:0000313" key="4">
    <source>
        <dbReference type="Proteomes" id="UP000243515"/>
    </source>
</evidence>
<feature type="compositionally biased region" description="Basic and acidic residues" evidence="1">
    <location>
        <begin position="103"/>
        <end position="113"/>
    </location>
</feature>
<feature type="non-terminal residue" evidence="3">
    <location>
        <position position="113"/>
    </location>
</feature>
<comment type="caution">
    <text evidence="3">The sequence shown here is derived from an EMBL/GenBank/DDBJ whole genome shotgun (WGS) entry which is preliminary data.</text>
</comment>
<dbReference type="AlphaFoldDB" id="A0A232LMR6"/>
<evidence type="ECO:0000256" key="1">
    <source>
        <dbReference type="SAM" id="MobiDB-lite"/>
    </source>
</evidence>
<feature type="region of interest" description="Disordered" evidence="1">
    <location>
        <begin position="94"/>
        <end position="113"/>
    </location>
</feature>